<evidence type="ECO:0000313" key="2">
    <source>
        <dbReference type="Proteomes" id="UP000184050"/>
    </source>
</evidence>
<reference evidence="1 2" key="1">
    <citation type="submission" date="2016-11" db="EMBL/GenBank/DDBJ databases">
        <authorList>
            <person name="Jaros S."/>
            <person name="Januszkiewicz K."/>
            <person name="Wedrychowicz H."/>
        </authorList>
    </citation>
    <scope>NUCLEOTIDE SEQUENCE [LARGE SCALE GENOMIC DNA]</scope>
    <source>
        <strain evidence="1 2">DSM 27063</strain>
    </source>
</reference>
<dbReference type="Pfam" id="PF17170">
    <property type="entry name" value="DUF5128"/>
    <property type="match status" value="1"/>
</dbReference>
<proteinExistence type="predicted"/>
<dbReference type="OrthoDB" id="982554at2"/>
<dbReference type="EMBL" id="FQZE01000057">
    <property type="protein sequence ID" value="SHK05817.1"/>
    <property type="molecule type" value="Genomic_DNA"/>
</dbReference>
<protein>
    <submittedName>
        <fullName evidence="1">6-bladed beta-propeller protein</fullName>
    </submittedName>
</protein>
<evidence type="ECO:0000313" key="1">
    <source>
        <dbReference type="EMBL" id="SHK05817.1"/>
    </source>
</evidence>
<dbReference type="STRING" id="1168035.SAMN05444280_1579"/>
<gene>
    <name evidence="1" type="ORF">SAMN05444280_1579</name>
</gene>
<name>A0A1M6PD22_9BACT</name>
<accession>A0A1M6PD22</accession>
<dbReference type="Proteomes" id="UP000184050">
    <property type="component" value="Unassembled WGS sequence"/>
</dbReference>
<keyword evidence="2" id="KW-1185">Reference proteome</keyword>
<dbReference type="SUPFAM" id="SSF63825">
    <property type="entry name" value="YWTD domain"/>
    <property type="match status" value="1"/>
</dbReference>
<dbReference type="InterPro" id="IPR011042">
    <property type="entry name" value="6-blade_b-propeller_TolB-like"/>
</dbReference>
<dbReference type="AlphaFoldDB" id="A0A1M6PD22"/>
<sequence>MRTITLFILCLELFLSSCVSETKSKIELHPMAQIKSDADVSEYVANVLNGNMLSENTYNLFIPEDIFSQQLDFNELIDGIRLIPLETNEQCLIGEINKILAMENGYIIFDKRNKNIFQFNKKGKFLKRIGNIGNGPHEYTDPYDVSLDTLNKQIIIVDLTARKLVKFDYDGDFVKTTPMYFLFQHLEKYNNHVIYNLGGSYNTRNPSLDQHKLAITEENFDSIYRFMPYERNIKNSYSVERPLRKFGDDVFYYNYFTDTIWKINNVGLEAFCNINFQGNGWGLKINEVKDDQDMRSLFDKSWYFNGDFVISNKYIFIEVFKKDQASSIYYSVQSGKMLCGSGVKNAPNRLISIIFRSPHTINDENDFVSYFEPFKIVRHKEFIENDPQKDQYRELYSLLDSIDESDNPILIVYSLHTF</sequence>
<organism evidence="1 2">
    <name type="scientific">Tangfeifania diversioriginum</name>
    <dbReference type="NCBI Taxonomy" id="1168035"/>
    <lineage>
        <taxon>Bacteria</taxon>
        <taxon>Pseudomonadati</taxon>
        <taxon>Bacteroidota</taxon>
        <taxon>Bacteroidia</taxon>
        <taxon>Marinilabiliales</taxon>
        <taxon>Prolixibacteraceae</taxon>
        <taxon>Tangfeifania</taxon>
    </lineage>
</organism>
<dbReference type="Gene3D" id="2.120.10.30">
    <property type="entry name" value="TolB, C-terminal domain"/>
    <property type="match status" value="1"/>
</dbReference>